<accession>A0ABN1AKQ3</accession>
<gene>
    <name evidence="1" type="ORF">GCM10008936_06520</name>
</gene>
<evidence type="ECO:0000313" key="1">
    <source>
        <dbReference type="EMBL" id="GAA0478969.1"/>
    </source>
</evidence>
<name>A0ABN1AKQ3_9LACT</name>
<evidence type="ECO:0000313" key="2">
    <source>
        <dbReference type="Proteomes" id="UP001410648"/>
    </source>
</evidence>
<protein>
    <submittedName>
        <fullName evidence="1">DUF1643 domain-containing protein</fullName>
    </submittedName>
</protein>
<dbReference type="Pfam" id="PF07799">
    <property type="entry name" value="DUF1643"/>
    <property type="match status" value="1"/>
</dbReference>
<organism evidence="1 2">
    <name type="scientific">Alkalibacterium indicireducens</name>
    <dbReference type="NCBI Taxonomy" id="398758"/>
    <lineage>
        <taxon>Bacteria</taxon>
        <taxon>Bacillati</taxon>
        <taxon>Bacillota</taxon>
        <taxon>Bacilli</taxon>
        <taxon>Lactobacillales</taxon>
        <taxon>Carnobacteriaceae</taxon>
        <taxon>Alkalibacterium</taxon>
    </lineage>
</organism>
<dbReference type="EMBL" id="BAAADA010000047">
    <property type="protein sequence ID" value="GAA0478969.1"/>
    <property type="molecule type" value="Genomic_DNA"/>
</dbReference>
<keyword evidence="2" id="KW-1185">Reference proteome</keyword>
<comment type="caution">
    <text evidence="1">The sequence shown here is derived from an EMBL/GenBank/DDBJ whole genome shotgun (WGS) entry which is preliminary data.</text>
</comment>
<reference evidence="1 2" key="1">
    <citation type="journal article" date="2019" name="Int. J. Syst. Evol. Microbiol.">
        <title>The Global Catalogue of Microorganisms (GCM) 10K type strain sequencing project: providing services to taxonomists for standard genome sequencing and annotation.</title>
        <authorList>
            <consortium name="The Broad Institute Genomics Platform"/>
            <consortium name="The Broad Institute Genome Sequencing Center for Infectious Disease"/>
            <person name="Wu L."/>
            <person name="Ma J."/>
        </authorList>
    </citation>
    <scope>NUCLEOTIDE SEQUENCE [LARGE SCALE GENOMIC DNA]</scope>
    <source>
        <strain evidence="1 2">JCM 14232</strain>
    </source>
</reference>
<dbReference type="InterPro" id="IPR012441">
    <property type="entry name" value="DUF1643"/>
</dbReference>
<dbReference type="RefSeq" id="WP_346024136.1">
    <property type="nucleotide sequence ID" value="NZ_BAAADA010000047.1"/>
</dbReference>
<sequence length="178" mass="20187">MVKELTASMATKVIEEDSGTHRYVLERSWNKKGKAKMATVITLYPSTSELILTDTTTMLITNNIYKLGYDGFFSVNLFSKVNLPDFPSKSGSRRNFKTASNATNDKHILECAKNSGIVILAYGSLPSKNKQVKERLDHVLKLFEKNDLTTKVKVLTDEKKEKCFHPLSARVRKNWNLI</sequence>
<dbReference type="Proteomes" id="UP001410648">
    <property type="component" value="Unassembled WGS sequence"/>
</dbReference>
<proteinExistence type="predicted"/>